<dbReference type="RefSeq" id="WP_104370578.1">
    <property type="nucleotide sequence ID" value="NZ_BFAV01000016.1"/>
</dbReference>
<proteinExistence type="predicted"/>
<dbReference type="InterPro" id="IPR007709">
    <property type="entry name" value="N-FG_amidohydro"/>
</dbReference>
<sequence length="223" mass="25208">MRYIISQKGQIPVVLSVPHGGTEEPAFLPFRREGNRMADEFTQELAMEISNSLKGVWGEPYLVKALIRRVKIDFNRSQPEACEDPVSVKYYREYHGDLRECVDHCAETYRRCLLLDIHGRRGAGPGAPQVVLGTANYSSMDREPVELLLNLLGSRGCTARHDTGGPYRGGFITRQYSDGMVMKGLQLEVSREVRQDGEVRKKFAAALAESLWQGRDKIIYDSR</sequence>
<dbReference type="OrthoDB" id="8716700at2"/>
<dbReference type="AlphaFoldDB" id="A0A2L2XDT0"/>
<dbReference type="Pfam" id="PF05013">
    <property type="entry name" value="FGase"/>
    <property type="match status" value="1"/>
</dbReference>
<comment type="caution">
    <text evidence="1">The sequence shown here is derived from an EMBL/GenBank/DDBJ whole genome shotgun (WGS) entry which is preliminary data.</text>
</comment>
<protein>
    <recommendedName>
        <fullName evidence="3">N-formylglutamate deformylase</fullName>
    </recommendedName>
</protein>
<accession>A0A2L2XDT0</accession>
<name>A0A2L2XDT0_9FIRM</name>
<keyword evidence="2" id="KW-1185">Reference proteome</keyword>
<dbReference type="Gene3D" id="3.40.630.40">
    <property type="entry name" value="Zn-dependent exopeptidases"/>
    <property type="match status" value="1"/>
</dbReference>
<evidence type="ECO:0008006" key="3">
    <source>
        <dbReference type="Google" id="ProtNLM"/>
    </source>
</evidence>
<reference evidence="2" key="1">
    <citation type="submission" date="2018-02" db="EMBL/GenBank/DDBJ databases">
        <title>Genome sequence of Desulfocucumis palustris strain NAW-5.</title>
        <authorList>
            <person name="Watanabe M."/>
            <person name="Kojima H."/>
            <person name="Fukui M."/>
        </authorList>
    </citation>
    <scope>NUCLEOTIDE SEQUENCE [LARGE SCALE GENOMIC DNA]</scope>
    <source>
        <strain evidence="2">NAW-5</strain>
    </source>
</reference>
<gene>
    <name evidence="1" type="ORF">DCCM_0172</name>
</gene>
<evidence type="ECO:0000313" key="1">
    <source>
        <dbReference type="EMBL" id="GBF31981.1"/>
    </source>
</evidence>
<dbReference type="Proteomes" id="UP000239549">
    <property type="component" value="Unassembled WGS sequence"/>
</dbReference>
<evidence type="ECO:0000313" key="2">
    <source>
        <dbReference type="Proteomes" id="UP000239549"/>
    </source>
</evidence>
<dbReference type="EMBL" id="BFAV01000016">
    <property type="protein sequence ID" value="GBF31981.1"/>
    <property type="molecule type" value="Genomic_DNA"/>
</dbReference>
<dbReference type="SUPFAM" id="SSF53187">
    <property type="entry name" value="Zn-dependent exopeptidases"/>
    <property type="match status" value="1"/>
</dbReference>
<organism evidence="1 2">
    <name type="scientific">Desulfocucumis palustris</name>
    <dbReference type="NCBI Taxonomy" id="1898651"/>
    <lineage>
        <taxon>Bacteria</taxon>
        <taxon>Bacillati</taxon>
        <taxon>Bacillota</taxon>
        <taxon>Clostridia</taxon>
        <taxon>Eubacteriales</taxon>
        <taxon>Desulfocucumaceae</taxon>
        <taxon>Desulfocucumis</taxon>
    </lineage>
</organism>